<evidence type="ECO:0000256" key="6">
    <source>
        <dbReference type="ARBA" id="ARBA00022840"/>
    </source>
</evidence>
<keyword evidence="7" id="KW-0460">Magnesium</keyword>
<dbReference type="WBParaSite" id="EVEC_0001080901-mRNA-1">
    <property type="protein sequence ID" value="EVEC_0001080901-mRNA-1"/>
    <property type="gene ID" value="EVEC_0001080901"/>
</dbReference>
<dbReference type="EMBL" id="UXUI01010567">
    <property type="protein sequence ID" value="VDD95383.1"/>
    <property type="molecule type" value="Genomic_DNA"/>
</dbReference>
<keyword evidence="12" id="KW-1185">Reference proteome</keyword>
<dbReference type="SUPFAM" id="SSF81660">
    <property type="entry name" value="Metal cation-transporting ATPase, ATP-binding domain N"/>
    <property type="match status" value="1"/>
</dbReference>
<evidence type="ECO:0000256" key="5">
    <source>
        <dbReference type="ARBA" id="ARBA00022741"/>
    </source>
</evidence>
<keyword evidence="8" id="KW-1133">Transmembrane helix</keyword>
<evidence type="ECO:0000256" key="3">
    <source>
        <dbReference type="ARBA" id="ARBA00022692"/>
    </source>
</evidence>
<protein>
    <submittedName>
        <fullName evidence="13">PhoLip_ATPase_C domain-containing protein</fullName>
    </submittedName>
</protein>
<dbReference type="GO" id="GO:0016887">
    <property type="term" value="F:ATP hydrolysis activity"/>
    <property type="evidence" value="ECO:0007669"/>
    <property type="project" value="InterPro"/>
</dbReference>
<dbReference type="InterPro" id="IPR023299">
    <property type="entry name" value="ATPase_P-typ_cyto_dom_N"/>
</dbReference>
<dbReference type="SUPFAM" id="SSF56784">
    <property type="entry name" value="HAD-like"/>
    <property type="match status" value="1"/>
</dbReference>
<dbReference type="InterPro" id="IPR023298">
    <property type="entry name" value="ATPase_P-typ_TM_dom_sf"/>
</dbReference>
<dbReference type="Pfam" id="PF16212">
    <property type="entry name" value="PhoLip_ATPase_C"/>
    <property type="match status" value="1"/>
</dbReference>
<dbReference type="PANTHER" id="PTHR24092:SF190">
    <property type="entry name" value="PHOSPHOLIPID-TRANSPORTING ATPASE"/>
    <property type="match status" value="1"/>
</dbReference>
<dbReference type="GO" id="GO:0045332">
    <property type="term" value="P:phospholipid translocation"/>
    <property type="evidence" value="ECO:0007669"/>
    <property type="project" value="TreeGrafter"/>
</dbReference>
<dbReference type="InterPro" id="IPR036412">
    <property type="entry name" value="HAD-like_sf"/>
</dbReference>
<keyword evidence="5" id="KW-0547">Nucleotide-binding</keyword>
<dbReference type="Pfam" id="PF13246">
    <property type="entry name" value="Cation_ATPase"/>
    <property type="match status" value="1"/>
</dbReference>
<feature type="domain" description="P-type ATPase C-terminal" evidence="10">
    <location>
        <begin position="406"/>
        <end position="465"/>
    </location>
</feature>
<evidence type="ECO:0000313" key="12">
    <source>
        <dbReference type="Proteomes" id="UP000274131"/>
    </source>
</evidence>
<evidence type="ECO:0000313" key="11">
    <source>
        <dbReference type="EMBL" id="VDD95383.1"/>
    </source>
</evidence>
<dbReference type="InterPro" id="IPR023214">
    <property type="entry name" value="HAD_sf"/>
</dbReference>
<dbReference type="FunFam" id="3.40.1110.10:FF:000087">
    <property type="entry name" value="Phospholipid-transporting ATPase"/>
    <property type="match status" value="1"/>
</dbReference>
<evidence type="ECO:0000256" key="1">
    <source>
        <dbReference type="ARBA" id="ARBA00004141"/>
    </source>
</evidence>
<dbReference type="OrthoDB" id="377733at2759"/>
<evidence type="ECO:0000313" key="13">
    <source>
        <dbReference type="WBParaSite" id="EVEC_0001080901-mRNA-1"/>
    </source>
</evidence>
<dbReference type="NCBIfam" id="TIGR01494">
    <property type="entry name" value="ATPase_P-type"/>
    <property type="match status" value="2"/>
</dbReference>
<reference evidence="13" key="1">
    <citation type="submission" date="2017-02" db="UniProtKB">
        <authorList>
            <consortium name="WormBaseParasite"/>
        </authorList>
    </citation>
    <scope>IDENTIFICATION</scope>
</reference>
<dbReference type="AlphaFoldDB" id="A0A0N4VIY8"/>
<dbReference type="InterPro" id="IPR032630">
    <property type="entry name" value="P_typ_ATPase_c"/>
</dbReference>
<dbReference type="GO" id="GO:0046872">
    <property type="term" value="F:metal ion binding"/>
    <property type="evidence" value="ECO:0007669"/>
    <property type="project" value="UniProtKB-KW"/>
</dbReference>
<dbReference type="InterPro" id="IPR001757">
    <property type="entry name" value="P_typ_ATPase"/>
</dbReference>
<accession>A0A0N4VIY8</accession>
<dbReference type="GO" id="GO:0005802">
    <property type="term" value="C:trans-Golgi network"/>
    <property type="evidence" value="ECO:0007669"/>
    <property type="project" value="TreeGrafter"/>
</dbReference>
<proteinExistence type="predicted"/>
<dbReference type="Proteomes" id="UP000274131">
    <property type="component" value="Unassembled WGS sequence"/>
</dbReference>
<keyword evidence="6" id="KW-0067">ATP-binding</keyword>
<evidence type="ECO:0000256" key="2">
    <source>
        <dbReference type="ARBA" id="ARBA00022553"/>
    </source>
</evidence>
<dbReference type="STRING" id="51028.A0A0N4VIY8"/>
<reference evidence="11 12" key="2">
    <citation type="submission" date="2018-10" db="EMBL/GenBank/DDBJ databases">
        <authorList>
            <consortium name="Pathogen Informatics"/>
        </authorList>
    </citation>
    <scope>NUCLEOTIDE SEQUENCE [LARGE SCALE GENOMIC DNA]</scope>
</reference>
<dbReference type="SUPFAM" id="SSF81665">
    <property type="entry name" value="Calcium ATPase, transmembrane domain M"/>
    <property type="match status" value="1"/>
</dbReference>
<dbReference type="GO" id="GO:0007030">
    <property type="term" value="P:Golgi organization"/>
    <property type="evidence" value="ECO:0007669"/>
    <property type="project" value="TreeGrafter"/>
</dbReference>
<sequence>MSQVVEFWRLLALCHTVMPERKDGRLEYQAQSPDEAALTSAARNFGYVFKSRTPNTITIEVNGVEEKYDLLCILDFNNVRKRMSVIVKNKQGEITLYCKGADTIIKERHETNTSGEIAKISRLSLKTCELLWDATAAHLDRFAGDGLRTLCVAYKEIDSDYFALWQMKYKEAAVAIENRQKKLDAVYEEIEQNMILLGATAIEDKLQDGVPETIAKLTEANIKIWVLTGDKQETAINIGYSCRLLTETLREVFVIDGEKEEEVEVQLKGVRRRLDQTLGQDPEGSEGFALIINGHSLDYALNERLERTFLDVGCMCQASFDLVGKIKVRLINPTQDFDQTSLIIHYIKAVVCCRVTPLQKARVVDLVKRHKKAVTLAVGDGANDVSMIKTAHIGIGISGQEGMQAVLASDFSIGQFRYLERLLLVHGKWSYFRMTKFLTYFFYKNFSFTLTHFWYSFFCGYSAQVHQTNADQFHP</sequence>
<evidence type="ECO:0000256" key="9">
    <source>
        <dbReference type="ARBA" id="ARBA00023136"/>
    </source>
</evidence>
<evidence type="ECO:0000259" key="10">
    <source>
        <dbReference type="Pfam" id="PF16212"/>
    </source>
</evidence>
<dbReference type="GO" id="GO:0140326">
    <property type="term" value="F:ATPase-coupled intramembrane lipid transporter activity"/>
    <property type="evidence" value="ECO:0007669"/>
    <property type="project" value="TreeGrafter"/>
</dbReference>
<name>A0A0N4VIY8_ENTVE</name>
<dbReference type="PANTHER" id="PTHR24092">
    <property type="entry name" value="PROBABLE PHOSPHOLIPID-TRANSPORTING ATPASE"/>
    <property type="match status" value="1"/>
</dbReference>
<keyword evidence="3" id="KW-0812">Transmembrane</keyword>
<keyword evidence="4" id="KW-0479">Metal-binding</keyword>
<dbReference type="Gene3D" id="3.40.50.1000">
    <property type="entry name" value="HAD superfamily/HAD-like"/>
    <property type="match status" value="1"/>
</dbReference>
<dbReference type="GO" id="GO:0005886">
    <property type="term" value="C:plasma membrane"/>
    <property type="evidence" value="ECO:0007669"/>
    <property type="project" value="TreeGrafter"/>
</dbReference>
<keyword evidence="9" id="KW-0472">Membrane</keyword>
<evidence type="ECO:0000256" key="8">
    <source>
        <dbReference type="ARBA" id="ARBA00022989"/>
    </source>
</evidence>
<keyword evidence="2" id="KW-0597">Phosphoprotein</keyword>
<evidence type="ECO:0000256" key="4">
    <source>
        <dbReference type="ARBA" id="ARBA00022723"/>
    </source>
</evidence>
<dbReference type="Gene3D" id="3.40.1110.10">
    <property type="entry name" value="Calcium-transporting ATPase, cytoplasmic domain N"/>
    <property type="match status" value="1"/>
</dbReference>
<evidence type="ECO:0000256" key="7">
    <source>
        <dbReference type="ARBA" id="ARBA00022842"/>
    </source>
</evidence>
<dbReference type="GO" id="GO:0005524">
    <property type="term" value="F:ATP binding"/>
    <property type="evidence" value="ECO:0007669"/>
    <property type="project" value="UniProtKB-KW"/>
</dbReference>
<organism evidence="13">
    <name type="scientific">Enterobius vermicularis</name>
    <name type="common">Human pinworm</name>
    <dbReference type="NCBI Taxonomy" id="51028"/>
    <lineage>
        <taxon>Eukaryota</taxon>
        <taxon>Metazoa</taxon>
        <taxon>Ecdysozoa</taxon>
        <taxon>Nematoda</taxon>
        <taxon>Chromadorea</taxon>
        <taxon>Rhabditida</taxon>
        <taxon>Spirurina</taxon>
        <taxon>Oxyuridomorpha</taxon>
        <taxon>Oxyuroidea</taxon>
        <taxon>Oxyuridae</taxon>
        <taxon>Enterobius</taxon>
    </lineage>
</organism>
<comment type="subcellular location">
    <subcellularLocation>
        <location evidence="1">Membrane</location>
        <topology evidence="1">Multi-pass membrane protein</topology>
    </subcellularLocation>
</comment>
<gene>
    <name evidence="11" type="ORF">EVEC_LOCUS10134</name>
</gene>